<keyword evidence="5" id="KW-1185">Reference proteome</keyword>
<dbReference type="PANTHER" id="PTHR21660">
    <property type="entry name" value="THIOESTERASE SUPERFAMILY MEMBER-RELATED"/>
    <property type="match status" value="1"/>
</dbReference>
<dbReference type="EMBL" id="CAMKVN010002275">
    <property type="protein sequence ID" value="CAI2180372.1"/>
    <property type="molecule type" value="Genomic_DNA"/>
</dbReference>
<sequence length="154" mass="16925">MTIPSRLTFVRTVWQNFMEYNGYDKFIIGKMTITDAIDGKVTCELPIEKIHLNRVGSVHGGLLSTLVDIGGSLAIASKGMHATGVSTDLNVTFVNAAKEGDVMSMDAECVKLGKTLAFTIIDITSKRNKKLIAQGRHTKYVAIAHKDDKNIIKW</sequence>
<dbReference type="AlphaFoldDB" id="A0A9W4ST02"/>
<dbReference type="FunFam" id="3.10.129.10:FF:000033">
    <property type="entry name" value="acyl-coenzyme A thioesterase 13"/>
    <property type="match status" value="1"/>
</dbReference>
<accession>A0A9W4ST02</accession>
<name>A0A9W4ST02_9GLOM</name>
<gene>
    <name evidence="4" type="ORF">FWILDA_LOCUS9549</name>
</gene>
<comment type="caution">
    <text evidence="4">The sequence shown here is derived from an EMBL/GenBank/DDBJ whole genome shotgun (WGS) entry which is preliminary data.</text>
</comment>
<dbReference type="InterPro" id="IPR006683">
    <property type="entry name" value="Thioestr_dom"/>
</dbReference>
<evidence type="ECO:0000256" key="1">
    <source>
        <dbReference type="ARBA" id="ARBA00008324"/>
    </source>
</evidence>
<dbReference type="PANTHER" id="PTHR21660:SF1">
    <property type="entry name" value="ACYL-COENZYME A THIOESTERASE 13"/>
    <property type="match status" value="1"/>
</dbReference>
<evidence type="ECO:0000256" key="2">
    <source>
        <dbReference type="ARBA" id="ARBA00022801"/>
    </source>
</evidence>
<dbReference type="InterPro" id="IPR003736">
    <property type="entry name" value="PAAI_dom"/>
</dbReference>
<dbReference type="Gene3D" id="3.10.129.10">
    <property type="entry name" value="Hotdog Thioesterase"/>
    <property type="match status" value="1"/>
</dbReference>
<feature type="domain" description="Thioesterase" evidence="3">
    <location>
        <begin position="56"/>
        <end position="130"/>
    </location>
</feature>
<proteinExistence type="inferred from homology"/>
<protein>
    <submittedName>
        <fullName evidence="4">8805_t:CDS:1</fullName>
    </submittedName>
</protein>
<dbReference type="OrthoDB" id="46529at2759"/>
<keyword evidence="2" id="KW-0378">Hydrolase</keyword>
<dbReference type="NCBIfam" id="TIGR00369">
    <property type="entry name" value="unchar_dom_1"/>
    <property type="match status" value="1"/>
</dbReference>
<evidence type="ECO:0000259" key="3">
    <source>
        <dbReference type="Pfam" id="PF03061"/>
    </source>
</evidence>
<dbReference type="InterPro" id="IPR039298">
    <property type="entry name" value="ACOT13"/>
</dbReference>
<dbReference type="InterPro" id="IPR029069">
    <property type="entry name" value="HotDog_dom_sf"/>
</dbReference>
<dbReference type="GO" id="GO:0047617">
    <property type="term" value="F:fatty acyl-CoA hydrolase activity"/>
    <property type="evidence" value="ECO:0007669"/>
    <property type="project" value="InterPro"/>
</dbReference>
<evidence type="ECO:0000313" key="4">
    <source>
        <dbReference type="EMBL" id="CAI2180372.1"/>
    </source>
</evidence>
<comment type="similarity">
    <text evidence="1">Belongs to the thioesterase PaaI family.</text>
</comment>
<organism evidence="4 5">
    <name type="scientific">Funneliformis geosporum</name>
    <dbReference type="NCBI Taxonomy" id="1117311"/>
    <lineage>
        <taxon>Eukaryota</taxon>
        <taxon>Fungi</taxon>
        <taxon>Fungi incertae sedis</taxon>
        <taxon>Mucoromycota</taxon>
        <taxon>Glomeromycotina</taxon>
        <taxon>Glomeromycetes</taxon>
        <taxon>Glomerales</taxon>
        <taxon>Glomeraceae</taxon>
        <taxon>Funneliformis</taxon>
    </lineage>
</organism>
<evidence type="ECO:0000313" key="5">
    <source>
        <dbReference type="Proteomes" id="UP001153678"/>
    </source>
</evidence>
<dbReference type="CDD" id="cd03443">
    <property type="entry name" value="PaaI_thioesterase"/>
    <property type="match status" value="1"/>
</dbReference>
<dbReference type="Proteomes" id="UP001153678">
    <property type="component" value="Unassembled WGS sequence"/>
</dbReference>
<reference evidence="4" key="1">
    <citation type="submission" date="2022-08" db="EMBL/GenBank/DDBJ databases">
        <authorList>
            <person name="Kallberg Y."/>
            <person name="Tangrot J."/>
            <person name="Rosling A."/>
        </authorList>
    </citation>
    <scope>NUCLEOTIDE SEQUENCE</scope>
    <source>
        <strain evidence="4">Wild A</strain>
    </source>
</reference>
<dbReference type="SUPFAM" id="SSF54637">
    <property type="entry name" value="Thioesterase/thiol ester dehydrase-isomerase"/>
    <property type="match status" value="1"/>
</dbReference>
<dbReference type="Pfam" id="PF03061">
    <property type="entry name" value="4HBT"/>
    <property type="match status" value="1"/>
</dbReference>